<feature type="domain" description="Putative DNA-binding" evidence="1">
    <location>
        <begin position="7"/>
        <end position="91"/>
    </location>
</feature>
<evidence type="ECO:0000313" key="3">
    <source>
        <dbReference type="EMBL" id="TDP30780.1"/>
    </source>
</evidence>
<dbReference type="Pfam" id="PF22106">
    <property type="entry name" value="NGO1945_C"/>
    <property type="match status" value="1"/>
</dbReference>
<evidence type="ECO:0000259" key="1">
    <source>
        <dbReference type="Pfam" id="PF09836"/>
    </source>
</evidence>
<dbReference type="RefSeq" id="WP_133540327.1">
    <property type="nucleotide sequence ID" value="NZ_SNXI01000015.1"/>
</dbReference>
<dbReference type="Proteomes" id="UP000295531">
    <property type="component" value="Unassembled WGS sequence"/>
</dbReference>
<dbReference type="OrthoDB" id="4146344at2"/>
<name>A0A4R6P1N3_9GAMM</name>
<accession>A0A4R6P1N3</accession>
<comment type="caution">
    <text evidence="3">The sequence shown here is derived from an EMBL/GenBank/DDBJ whole genome shotgun (WGS) entry which is preliminary data.</text>
</comment>
<dbReference type="Pfam" id="PF09836">
    <property type="entry name" value="DUF2063"/>
    <property type="match status" value="1"/>
</dbReference>
<dbReference type="InterPro" id="IPR018640">
    <property type="entry name" value="DUF2063"/>
</dbReference>
<dbReference type="AlphaFoldDB" id="A0A4R6P1N3"/>
<sequence length="253" mass="29236">MPSFRNIQQQFTAAVRNPNDHNTLGIEPRRMSVYQELVFNNLINFTRSAFPVACSIMSSDWWQHAVRQFLIHHRSQSPYFNEIAAEFLSFLRESDAVTTTEPDFLLELMHYEWVELALDNIPQDTLAVRQQLSDDLVNGKPVLSDAAWLLSYEYPVHEISIERQPTLQEKKDTLVLVYRKPDLSIGFRLMTPIFGLLWQQLQQKDISSGQDAIEQLAMQLGINADTSFHHHAQQALQELFEWGAILGAHNERT</sequence>
<dbReference type="Gene3D" id="3.90.930.50">
    <property type="match status" value="1"/>
</dbReference>
<organism evidence="3 4">
    <name type="scientific">Idiomarina aquatica</name>
    <dbReference type="NCBI Taxonomy" id="1327752"/>
    <lineage>
        <taxon>Bacteria</taxon>
        <taxon>Pseudomonadati</taxon>
        <taxon>Pseudomonadota</taxon>
        <taxon>Gammaproteobacteria</taxon>
        <taxon>Alteromonadales</taxon>
        <taxon>Idiomarinaceae</taxon>
        <taxon>Idiomarina</taxon>
    </lineage>
</organism>
<evidence type="ECO:0000259" key="2">
    <source>
        <dbReference type="Pfam" id="PF22106"/>
    </source>
</evidence>
<feature type="domain" description="NGO1945-like C-terminal" evidence="2">
    <location>
        <begin position="144"/>
        <end position="239"/>
    </location>
</feature>
<keyword evidence="4" id="KW-1185">Reference proteome</keyword>
<dbReference type="InterPro" id="IPR044922">
    <property type="entry name" value="DUF2063_N_sf"/>
</dbReference>
<proteinExistence type="predicted"/>
<dbReference type="Gene3D" id="1.10.150.690">
    <property type="entry name" value="DUF2063"/>
    <property type="match status" value="1"/>
</dbReference>
<protein>
    <submittedName>
        <fullName evidence="3">Uncharacterized protein</fullName>
    </submittedName>
</protein>
<reference evidence="3 4" key="1">
    <citation type="submission" date="2019-03" db="EMBL/GenBank/DDBJ databases">
        <title>Freshwater and sediment microbial communities from various areas in North America, analyzing microbe dynamics in response to fracking.</title>
        <authorList>
            <person name="Lamendella R."/>
        </authorList>
    </citation>
    <scope>NUCLEOTIDE SEQUENCE [LARGE SCALE GENOMIC DNA]</scope>
    <source>
        <strain evidence="3 4">18_TX</strain>
    </source>
</reference>
<dbReference type="InterPro" id="IPR054098">
    <property type="entry name" value="NGO1945-like_C"/>
</dbReference>
<evidence type="ECO:0000313" key="4">
    <source>
        <dbReference type="Proteomes" id="UP000295531"/>
    </source>
</evidence>
<dbReference type="EMBL" id="SNXI01000015">
    <property type="protein sequence ID" value="TDP30780.1"/>
    <property type="molecule type" value="Genomic_DNA"/>
</dbReference>
<gene>
    <name evidence="3" type="ORF">DEU29_11563</name>
</gene>